<sequence length="263" mass="28223">MKKRIVLAMVAILAMVCVLAGCGSKAKTSDQTGEITVMAAASLTDAFTEIATKFKEQYPDVKVNFSFDSSGTLAKQIKEGANADVFVSAAMKQMNTLNDAGLMDSDSIAKLLENKVVLIKGKDSTLDIQSFEDVGTDKVKMIAIGNEDVPVGQYTETIFTNLGIWDVVKAKANLATNVRQVLDWVATGNAECGVVYATDAAIEDNVTVITEAPAGSCDPVIYPMGIVKASTQKDAAKAFTEFLQTKEAQDILTKYGFTIYQEK</sequence>
<dbReference type="OrthoDB" id="9785015at2"/>
<feature type="binding site" evidence="5">
    <location>
        <position position="196"/>
    </location>
    <ligand>
        <name>molybdate</name>
        <dbReference type="ChEBI" id="CHEBI:36264"/>
    </ligand>
</feature>
<dbReference type="PANTHER" id="PTHR30632:SF0">
    <property type="entry name" value="SULFATE-BINDING PROTEIN"/>
    <property type="match status" value="1"/>
</dbReference>
<feature type="binding site" evidence="5">
    <location>
        <position position="70"/>
    </location>
    <ligand>
        <name>molybdate</name>
        <dbReference type="ChEBI" id="CHEBI:36264"/>
    </ligand>
</feature>
<dbReference type="SUPFAM" id="SSF53850">
    <property type="entry name" value="Periplasmic binding protein-like II"/>
    <property type="match status" value="1"/>
</dbReference>
<evidence type="ECO:0000256" key="6">
    <source>
        <dbReference type="SAM" id="SignalP"/>
    </source>
</evidence>
<dbReference type="GO" id="GO:0015689">
    <property type="term" value="P:molybdate ion transport"/>
    <property type="evidence" value="ECO:0007669"/>
    <property type="project" value="InterPro"/>
</dbReference>
<dbReference type="RefSeq" id="WP_090245228.1">
    <property type="nucleotide sequence ID" value="NZ_FNOU01000011.1"/>
</dbReference>
<keyword evidence="4 6" id="KW-0732">Signal</keyword>
<accession>A0A1H3FRJ0</accession>
<dbReference type="NCBIfam" id="TIGR01256">
    <property type="entry name" value="modA"/>
    <property type="match status" value="1"/>
</dbReference>
<evidence type="ECO:0000256" key="3">
    <source>
        <dbReference type="ARBA" id="ARBA00022723"/>
    </source>
</evidence>
<dbReference type="Proteomes" id="UP000199652">
    <property type="component" value="Unassembled WGS sequence"/>
</dbReference>
<dbReference type="Gene3D" id="3.40.190.10">
    <property type="entry name" value="Periplasmic binding protein-like II"/>
    <property type="match status" value="2"/>
</dbReference>
<evidence type="ECO:0000256" key="2">
    <source>
        <dbReference type="ARBA" id="ARBA00022505"/>
    </source>
</evidence>
<evidence type="ECO:0000256" key="1">
    <source>
        <dbReference type="ARBA" id="ARBA00009175"/>
    </source>
</evidence>
<feature type="chain" id="PRO_5038850309" evidence="6">
    <location>
        <begin position="21"/>
        <end position="263"/>
    </location>
</feature>
<dbReference type="AlphaFoldDB" id="A0A1H3FRJ0"/>
<dbReference type="PANTHER" id="PTHR30632">
    <property type="entry name" value="MOLYBDATE-BINDING PERIPLASMIC PROTEIN"/>
    <property type="match status" value="1"/>
</dbReference>
<keyword evidence="8" id="KW-1185">Reference proteome</keyword>
<evidence type="ECO:0000313" key="8">
    <source>
        <dbReference type="Proteomes" id="UP000199652"/>
    </source>
</evidence>
<keyword evidence="2 5" id="KW-0500">Molybdenum</keyword>
<gene>
    <name evidence="7" type="ORF">SAMN04488579_11130</name>
</gene>
<protein>
    <submittedName>
        <fullName evidence="7">Molybdate transport system substrate-binding protein</fullName>
    </submittedName>
</protein>
<dbReference type="PROSITE" id="PS51257">
    <property type="entry name" value="PROKAR_LIPOPROTEIN"/>
    <property type="match status" value="1"/>
</dbReference>
<dbReference type="InterPro" id="IPR005950">
    <property type="entry name" value="ModA"/>
</dbReference>
<dbReference type="GO" id="GO:0030973">
    <property type="term" value="F:molybdate ion binding"/>
    <property type="evidence" value="ECO:0007669"/>
    <property type="project" value="TreeGrafter"/>
</dbReference>
<dbReference type="FunFam" id="3.40.190.10:FF:000035">
    <property type="entry name" value="Molybdate ABC transporter substrate-binding protein"/>
    <property type="match status" value="1"/>
</dbReference>
<evidence type="ECO:0000313" key="7">
    <source>
        <dbReference type="EMBL" id="SDX92749.1"/>
    </source>
</evidence>
<feature type="binding site" evidence="5">
    <location>
        <position position="42"/>
    </location>
    <ligand>
        <name>molybdate</name>
        <dbReference type="ChEBI" id="CHEBI:36264"/>
    </ligand>
</feature>
<proteinExistence type="inferred from homology"/>
<dbReference type="CDD" id="cd13537">
    <property type="entry name" value="PBP2_YvgL_like"/>
    <property type="match status" value="1"/>
</dbReference>
<dbReference type="Pfam" id="PF13531">
    <property type="entry name" value="SBP_bac_11"/>
    <property type="match status" value="1"/>
</dbReference>
<dbReference type="GO" id="GO:1901359">
    <property type="term" value="F:tungstate binding"/>
    <property type="evidence" value="ECO:0007669"/>
    <property type="project" value="UniProtKB-ARBA"/>
</dbReference>
<dbReference type="PIRSF" id="PIRSF004846">
    <property type="entry name" value="ModA"/>
    <property type="match status" value="1"/>
</dbReference>
<comment type="similarity">
    <text evidence="1">Belongs to the bacterial solute-binding protein ModA family.</text>
</comment>
<dbReference type="STRING" id="1528.SAMN04488579_11130"/>
<keyword evidence="3 5" id="KW-0479">Metal-binding</keyword>
<dbReference type="GO" id="GO:0046872">
    <property type="term" value="F:metal ion binding"/>
    <property type="evidence" value="ECO:0007669"/>
    <property type="project" value="UniProtKB-KW"/>
</dbReference>
<reference evidence="8" key="1">
    <citation type="submission" date="2016-10" db="EMBL/GenBank/DDBJ databases">
        <authorList>
            <person name="Varghese N."/>
            <person name="Submissions S."/>
        </authorList>
    </citation>
    <scope>NUCLEOTIDE SEQUENCE [LARGE SCALE GENOMIC DNA]</scope>
    <source>
        <strain evidence="8">VPI 5359</strain>
    </source>
</reference>
<dbReference type="EMBL" id="FNOU01000011">
    <property type="protein sequence ID" value="SDX92749.1"/>
    <property type="molecule type" value="Genomic_DNA"/>
</dbReference>
<name>A0A1H3FRJ0_EUBBA</name>
<feature type="signal peptide" evidence="6">
    <location>
        <begin position="1"/>
        <end position="20"/>
    </location>
</feature>
<organism evidence="7 8">
    <name type="scientific">Eubacterium barkeri</name>
    <name type="common">Clostridium barkeri</name>
    <dbReference type="NCBI Taxonomy" id="1528"/>
    <lineage>
        <taxon>Bacteria</taxon>
        <taxon>Bacillati</taxon>
        <taxon>Bacillota</taxon>
        <taxon>Clostridia</taxon>
        <taxon>Eubacteriales</taxon>
        <taxon>Eubacteriaceae</taxon>
        <taxon>Eubacterium</taxon>
    </lineage>
</organism>
<dbReference type="InterPro" id="IPR050682">
    <property type="entry name" value="ModA/WtpA"/>
</dbReference>
<feature type="binding site" evidence="5">
    <location>
        <position position="178"/>
    </location>
    <ligand>
        <name>molybdate</name>
        <dbReference type="ChEBI" id="CHEBI:36264"/>
    </ligand>
</feature>
<dbReference type="InterPro" id="IPR041879">
    <property type="entry name" value="YvgL-like_PBP2"/>
</dbReference>
<evidence type="ECO:0000256" key="5">
    <source>
        <dbReference type="PIRSR" id="PIRSR004846-1"/>
    </source>
</evidence>
<evidence type="ECO:0000256" key="4">
    <source>
        <dbReference type="ARBA" id="ARBA00022729"/>
    </source>
</evidence>